<evidence type="ECO:0000313" key="9">
    <source>
        <dbReference type="EMBL" id="PNH12162.1"/>
    </source>
</evidence>
<dbReference type="EMBL" id="PGGS01000014">
    <property type="protein sequence ID" value="PNH12162.1"/>
    <property type="molecule type" value="Genomic_DNA"/>
</dbReference>
<dbReference type="PANTHER" id="PTHR11920:SF335">
    <property type="entry name" value="GUANYLATE CYCLASE"/>
    <property type="match status" value="1"/>
</dbReference>
<dbReference type="SUPFAM" id="SSF55073">
    <property type="entry name" value="Nucleotide cyclase"/>
    <property type="match status" value="1"/>
</dbReference>
<evidence type="ECO:0000259" key="8">
    <source>
        <dbReference type="PROSITE" id="PS50125"/>
    </source>
</evidence>
<evidence type="ECO:0000256" key="7">
    <source>
        <dbReference type="SAM" id="MobiDB-lite"/>
    </source>
</evidence>
<sequence length="55" mass="5917">MPPRSPRPHTVPPVPSPPHCPPPQIRIGIHTGPAHSGVVGLSRPRYCFFGDTVNT</sequence>
<keyword evidence="4" id="KW-1133">Transmembrane helix</keyword>
<feature type="region of interest" description="Disordered" evidence="7">
    <location>
        <begin position="1"/>
        <end position="29"/>
    </location>
</feature>
<dbReference type="PROSITE" id="PS50125">
    <property type="entry name" value="GUANYLATE_CYCLASE_2"/>
    <property type="match status" value="1"/>
</dbReference>
<comment type="caution">
    <text evidence="9">The sequence shown here is derived from an EMBL/GenBank/DDBJ whole genome shotgun (WGS) entry which is preliminary data.</text>
</comment>
<dbReference type="OrthoDB" id="60033at2759"/>
<dbReference type="InterPro" id="IPR001054">
    <property type="entry name" value="A/G_cyclase"/>
</dbReference>
<dbReference type="Proteomes" id="UP000236333">
    <property type="component" value="Unassembled WGS sequence"/>
</dbReference>
<dbReference type="Pfam" id="PF00211">
    <property type="entry name" value="Guanylate_cyc"/>
    <property type="match status" value="1"/>
</dbReference>
<protein>
    <submittedName>
        <fullName evidence="9">Heat-stable enterotoxin receptor</fullName>
    </submittedName>
</protein>
<accession>A0A2J8AI20</accession>
<keyword evidence="6" id="KW-0456">Lyase</keyword>
<keyword evidence="3" id="KW-0547">Nucleotide-binding</keyword>
<dbReference type="GO" id="GO:0035556">
    <property type="term" value="P:intracellular signal transduction"/>
    <property type="evidence" value="ECO:0007669"/>
    <property type="project" value="InterPro"/>
</dbReference>
<evidence type="ECO:0000256" key="3">
    <source>
        <dbReference type="ARBA" id="ARBA00022741"/>
    </source>
</evidence>
<dbReference type="GO" id="GO:0007168">
    <property type="term" value="P:receptor guanylyl cyclase signaling pathway"/>
    <property type="evidence" value="ECO:0007669"/>
    <property type="project" value="TreeGrafter"/>
</dbReference>
<gene>
    <name evidence="9" type="ORF">TSOC_000964</name>
</gene>
<dbReference type="PANTHER" id="PTHR11920">
    <property type="entry name" value="GUANYLYL CYCLASE"/>
    <property type="match status" value="1"/>
</dbReference>
<evidence type="ECO:0000256" key="1">
    <source>
        <dbReference type="ARBA" id="ARBA00004370"/>
    </source>
</evidence>
<dbReference type="InterPro" id="IPR050401">
    <property type="entry name" value="Cyclic_nucleotide_synthase"/>
</dbReference>
<keyword evidence="2" id="KW-0812">Transmembrane</keyword>
<feature type="domain" description="Guanylate cyclase" evidence="8">
    <location>
        <begin position="24"/>
        <end position="55"/>
    </location>
</feature>
<dbReference type="GO" id="GO:0005886">
    <property type="term" value="C:plasma membrane"/>
    <property type="evidence" value="ECO:0007669"/>
    <property type="project" value="TreeGrafter"/>
</dbReference>
<keyword evidence="5" id="KW-0472">Membrane</keyword>
<organism evidence="9 10">
    <name type="scientific">Tetrabaena socialis</name>
    <dbReference type="NCBI Taxonomy" id="47790"/>
    <lineage>
        <taxon>Eukaryota</taxon>
        <taxon>Viridiplantae</taxon>
        <taxon>Chlorophyta</taxon>
        <taxon>core chlorophytes</taxon>
        <taxon>Chlorophyceae</taxon>
        <taxon>CS clade</taxon>
        <taxon>Chlamydomonadales</taxon>
        <taxon>Tetrabaenaceae</taxon>
        <taxon>Tetrabaena</taxon>
    </lineage>
</organism>
<reference evidence="9 10" key="1">
    <citation type="journal article" date="2017" name="Mol. Biol. Evol.">
        <title>The 4-celled Tetrabaena socialis nuclear genome reveals the essential components for genetic control of cell number at the origin of multicellularity in the volvocine lineage.</title>
        <authorList>
            <person name="Featherston J."/>
            <person name="Arakaki Y."/>
            <person name="Hanschen E.R."/>
            <person name="Ferris P.J."/>
            <person name="Michod R.E."/>
            <person name="Olson B.J.S.C."/>
            <person name="Nozaki H."/>
            <person name="Durand P.M."/>
        </authorList>
    </citation>
    <scope>NUCLEOTIDE SEQUENCE [LARGE SCALE GENOMIC DNA]</scope>
    <source>
        <strain evidence="9 10">NIES-571</strain>
    </source>
</reference>
<comment type="subcellular location">
    <subcellularLocation>
        <location evidence="1">Membrane</location>
    </subcellularLocation>
</comment>
<evidence type="ECO:0000313" key="10">
    <source>
        <dbReference type="Proteomes" id="UP000236333"/>
    </source>
</evidence>
<dbReference type="GO" id="GO:0004016">
    <property type="term" value="F:adenylate cyclase activity"/>
    <property type="evidence" value="ECO:0007669"/>
    <property type="project" value="TreeGrafter"/>
</dbReference>
<evidence type="ECO:0000256" key="2">
    <source>
        <dbReference type="ARBA" id="ARBA00022692"/>
    </source>
</evidence>
<feature type="compositionally biased region" description="Pro residues" evidence="7">
    <location>
        <begin position="1"/>
        <end position="24"/>
    </location>
</feature>
<dbReference type="GO" id="GO:0000166">
    <property type="term" value="F:nucleotide binding"/>
    <property type="evidence" value="ECO:0007669"/>
    <property type="project" value="UniProtKB-KW"/>
</dbReference>
<dbReference type="InterPro" id="IPR029787">
    <property type="entry name" value="Nucleotide_cyclase"/>
</dbReference>
<evidence type="ECO:0000256" key="5">
    <source>
        <dbReference type="ARBA" id="ARBA00023136"/>
    </source>
</evidence>
<proteinExistence type="predicted"/>
<name>A0A2J8AI20_9CHLO</name>
<dbReference type="GO" id="GO:0001653">
    <property type="term" value="F:peptide receptor activity"/>
    <property type="evidence" value="ECO:0007669"/>
    <property type="project" value="TreeGrafter"/>
</dbReference>
<evidence type="ECO:0000256" key="6">
    <source>
        <dbReference type="ARBA" id="ARBA00023239"/>
    </source>
</evidence>
<dbReference type="GO" id="GO:0004383">
    <property type="term" value="F:guanylate cyclase activity"/>
    <property type="evidence" value="ECO:0007669"/>
    <property type="project" value="TreeGrafter"/>
</dbReference>
<keyword evidence="9" id="KW-0675">Receptor</keyword>
<keyword evidence="10" id="KW-1185">Reference proteome</keyword>
<evidence type="ECO:0000256" key="4">
    <source>
        <dbReference type="ARBA" id="ARBA00022989"/>
    </source>
</evidence>
<dbReference type="Gene3D" id="3.30.70.1230">
    <property type="entry name" value="Nucleotide cyclase"/>
    <property type="match status" value="1"/>
</dbReference>
<dbReference type="AlphaFoldDB" id="A0A2J8AI20"/>